<reference evidence="1" key="2">
    <citation type="submission" date="2020-09" db="EMBL/GenBank/DDBJ databases">
        <authorList>
            <person name="Sun Q."/>
            <person name="Ohkuma M."/>
        </authorList>
    </citation>
    <scope>NUCLEOTIDE SEQUENCE</scope>
    <source>
        <strain evidence="1">JCM 19831</strain>
    </source>
</reference>
<protein>
    <submittedName>
        <fullName evidence="1">Uncharacterized protein</fullName>
    </submittedName>
</protein>
<name>A0A917X1C1_9ACTN</name>
<gene>
    <name evidence="1" type="ORF">GCM10007977_062350</name>
</gene>
<dbReference type="AlphaFoldDB" id="A0A917X1C1"/>
<dbReference type="RefSeq" id="WP_190253549.1">
    <property type="nucleotide sequence ID" value="NZ_BMPI01000035.1"/>
</dbReference>
<sequence>MTRDETVRAAAAIIRPHIDGTFRADERAVGRAEELADAGLLAGGTPRITLPPREAVANTLQATMSWAPAEQIAAELDRAGLLAERAS</sequence>
<evidence type="ECO:0000313" key="1">
    <source>
        <dbReference type="EMBL" id="GGM52295.1"/>
    </source>
</evidence>
<dbReference type="Proteomes" id="UP000642070">
    <property type="component" value="Unassembled WGS sequence"/>
</dbReference>
<dbReference type="EMBL" id="BMPI01000035">
    <property type="protein sequence ID" value="GGM52295.1"/>
    <property type="molecule type" value="Genomic_DNA"/>
</dbReference>
<organism evidence="1 2">
    <name type="scientific">Dactylosporangium sucinum</name>
    <dbReference type="NCBI Taxonomy" id="1424081"/>
    <lineage>
        <taxon>Bacteria</taxon>
        <taxon>Bacillati</taxon>
        <taxon>Actinomycetota</taxon>
        <taxon>Actinomycetes</taxon>
        <taxon>Micromonosporales</taxon>
        <taxon>Micromonosporaceae</taxon>
        <taxon>Dactylosporangium</taxon>
    </lineage>
</organism>
<comment type="caution">
    <text evidence="1">The sequence shown here is derived from an EMBL/GenBank/DDBJ whole genome shotgun (WGS) entry which is preliminary data.</text>
</comment>
<proteinExistence type="predicted"/>
<accession>A0A917X1C1</accession>
<reference evidence="1" key="1">
    <citation type="journal article" date="2014" name="Int. J. Syst. Evol. Microbiol.">
        <title>Complete genome sequence of Corynebacterium casei LMG S-19264T (=DSM 44701T), isolated from a smear-ripened cheese.</title>
        <authorList>
            <consortium name="US DOE Joint Genome Institute (JGI-PGF)"/>
            <person name="Walter F."/>
            <person name="Albersmeier A."/>
            <person name="Kalinowski J."/>
            <person name="Ruckert C."/>
        </authorList>
    </citation>
    <scope>NUCLEOTIDE SEQUENCE</scope>
    <source>
        <strain evidence="1">JCM 19831</strain>
    </source>
</reference>
<evidence type="ECO:0000313" key="2">
    <source>
        <dbReference type="Proteomes" id="UP000642070"/>
    </source>
</evidence>
<keyword evidence="2" id="KW-1185">Reference proteome</keyword>